<keyword evidence="8" id="KW-1185">Reference proteome</keyword>
<dbReference type="PRINTS" id="PR00793">
    <property type="entry name" value="PROAMNOPTASE"/>
</dbReference>
<dbReference type="Proteomes" id="UP000014480">
    <property type="component" value="Unassembled WGS sequence"/>
</dbReference>
<evidence type="ECO:0000256" key="4">
    <source>
        <dbReference type="SAM" id="SignalP"/>
    </source>
</evidence>
<dbReference type="Pfam" id="PF00135">
    <property type="entry name" value="COesterase"/>
    <property type="match status" value="1"/>
</dbReference>
<evidence type="ECO:0000256" key="3">
    <source>
        <dbReference type="ARBA" id="ARBA00022801"/>
    </source>
</evidence>
<reference evidence="8" key="1">
    <citation type="journal article" date="2013" name="New Phytol.">
        <title>Comparative genomic and transcriptomic analyses reveal the hemibiotrophic stage shift of Colletotrichum fungi.</title>
        <authorList>
            <person name="Gan P."/>
            <person name="Ikeda K."/>
            <person name="Irieda H."/>
            <person name="Narusaka M."/>
            <person name="O'Connell R.J."/>
            <person name="Narusaka Y."/>
            <person name="Takano Y."/>
            <person name="Kubo Y."/>
            <person name="Shirasu K."/>
        </authorList>
    </citation>
    <scope>NUCLEOTIDE SEQUENCE [LARGE SCALE GENOMIC DNA]</scope>
    <source>
        <strain evidence="8">104-T / ATCC 96160 / CBS 514.97 / LARS 414 / MAFF 240422</strain>
    </source>
</reference>
<dbReference type="EMBL" id="AMCV02000001">
    <property type="protein sequence ID" value="TDZ25908.1"/>
    <property type="molecule type" value="Genomic_DNA"/>
</dbReference>
<evidence type="ECO:0000313" key="7">
    <source>
        <dbReference type="EMBL" id="TDZ25908.1"/>
    </source>
</evidence>
<dbReference type="InterPro" id="IPR002410">
    <property type="entry name" value="Peptidase_S33"/>
</dbReference>
<dbReference type="SUPFAM" id="SSF53474">
    <property type="entry name" value="alpha/beta-Hydrolases"/>
    <property type="match status" value="2"/>
</dbReference>
<dbReference type="InterPro" id="IPR000073">
    <property type="entry name" value="AB_hydrolase_1"/>
</dbReference>
<feature type="chain" id="PRO_5019758703" evidence="4">
    <location>
        <begin position="23"/>
        <end position="1001"/>
    </location>
</feature>
<dbReference type="AlphaFoldDB" id="A0A484G715"/>
<feature type="signal peptide" evidence="4">
    <location>
        <begin position="1"/>
        <end position="22"/>
    </location>
</feature>
<dbReference type="InterPro" id="IPR019826">
    <property type="entry name" value="Carboxylesterase_B_AS"/>
</dbReference>
<dbReference type="GO" id="GO:0008233">
    <property type="term" value="F:peptidase activity"/>
    <property type="evidence" value="ECO:0007669"/>
    <property type="project" value="InterPro"/>
</dbReference>
<protein>
    <submittedName>
        <fullName evidence="7">Proline iminopeptidase</fullName>
    </submittedName>
</protein>
<organism evidence="7 8">
    <name type="scientific">Colletotrichum orbiculare (strain 104-T / ATCC 96160 / CBS 514.97 / LARS 414 / MAFF 240422)</name>
    <name type="common">Cucumber anthracnose fungus</name>
    <name type="synonym">Colletotrichum lagenarium</name>
    <dbReference type="NCBI Taxonomy" id="1213857"/>
    <lineage>
        <taxon>Eukaryota</taxon>
        <taxon>Fungi</taxon>
        <taxon>Dikarya</taxon>
        <taxon>Ascomycota</taxon>
        <taxon>Pezizomycotina</taxon>
        <taxon>Sordariomycetes</taxon>
        <taxon>Hypocreomycetidae</taxon>
        <taxon>Glomerellales</taxon>
        <taxon>Glomerellaceae</taxon>
        <taxon>Colletotrichum</taxon>
        <taxon>Colletotrichum orbiculare species complex</taxon>
    </lineage>
</organism>
<dbReference type="Pfam" id="PF00561">
    <property type="entry name" value="Abhydrolase_1"/>
    <property type="match status" value="1"/>
</dbReference>
<accession>A0A484G715</accession>
<sequence>MMPPLATAVFLAALAACGAVNAFPQPRQADPTPHLLAETDYGSFRGAYSSAYNISYWRKIPFAAPPVGENRFRGPQPPAAIEGVYDSDQAFDMCPQRTVNGSEDCLYLGLYSRPWTKDQPLKPVVVTFYGGGFIQGSASFSIPPSAYPILNVSGSSDMLFVYPNYRTNAFGLLPGKEIAADPGSDLNPGLLDQEAVLRWTKKHIAHFGGDPDNVTVWGQSAGGGSVLAQALGRSGQQRLFRKAMASSPFWPKTYRHDSPEAQDLYDELARRTGCAGPGSLTCLKGADVQAIRDASLAISSSRQYTTSSFAWAPVVDGDFLAEPLSEAAAAGRVNMELAFALHNTHEGENFVPPGFQGAADAGTPAFNASEASFDKWLRGFLPGFGECEVEGVKRMYPPSGTTETISYNTTYVRAGLIFRDVVLSCPAYWFAGSAKGGGWLGEYSLDPSKHASDTVWWNQINAVQKTDPARYRGYAGAFASFFQTGDPNALKLSPDAAAGVPPLSGNKEWVVEAGGFSAVELEHLEKRTVAVMASKVISAAKLLSKRSHVIPGQYLVSELFFEVPKDYSNHAAGVLKLFGKSVTKHERPIVPPTDSEKKTSEQKPWMVFLQGGPGFGNPEPQDSPITRTALERGYQVLFLDYRGVGLSSPVSAASLALEGDAQKQADHLKLLRQDNIVNDCEAVRAYLTQDFPEEKKKWSLFGQSFGGFVSLTYLSRFPHGLREVFLTGGLAPVGKRPEQVYEATFKKVTERNRAFYEKYPEDVQAVHQVARFIHEKGKVSLPGGGHLTVPRLLTLGLAFGAHGGLDSVHNTILKLKTDLDTFGFLTRSSLTDIEQANTFDTNIIYAILHEAIYCEKTGWASDWAAYRVGKSLEHFSWLAKEPTISEFTAPPLYFSGEMIFPLHFETYPELIQLRDVAEILAKFDQWPELYDHDQLQKNTVPVYAASYIDDMYVDYHFAKETSALVKNCKVYETNQLYHSALRAKNEDVMRELFKLRDDNID</sequence>
<evidence type="ECO:0000313" key="8">
    <source>
        <dbReference type="Proteomes" id="UP000014480"/>
    </source>
</evidence>
<dbReference type="InterPro" id="IPR050309">
    <property type="entry name" value="Type-B_Carboxylest/Lipase"/>
</dbReference>
<proteinExistence type="inferred from homology"/>
<dbReference type="STRING" id="1213857.A0A484G715"/>
<reference evidence="8" key="2">
    <citation type="journal article" date="2019" name="Mol. Plant Microbe Interact.">
        <title>Genome sequence resources for four phytopathogenic fungi from the Colletotrichum orbiculare species complex.</title>
        <authorList>
            <person name="Gan P."/>
            <person name="Tsushima A."/>
            <person name="Narusaka M."/>
            <person name="Narusaka Y."/>
            <person name="Takano Y."/>
            <person name="Kubo Y."/>
            <person name="Shirasu K."/>
        </authorList>
    </citation>
    <scope>GENOME REANNOTATION</scope>
    <source>
        <strain evidence="8">104-T / ATCC 96160 / CBS 514.97 / LARS 414 / MAFF 240422</strain>
    </source>
</reference>
<gene>
    <name evidence="7" type="primary">pip-1</name>
    <name evidence="7" type="ORF">Cob_v000946</name>
</gene>
<comment type="caution">
    <text evidence="7">The sequence shown here is derived from an EMBL/GenBank/DDBJ whole genome shotgun (WGS) entry which is preliminary data.</text>
</comment>
<name>A0A484G715_COLOR</name>
<evidence type="ECO:0000259" key="6">
    <source>
        <dbReference type="Pfam" id="PF00561"/>
    </source>
</evidence>
<dbReference type="InterPro" id="IPR002018">
    <property type="entry name" value="CarbesteraseB"/>
</dbReference>
<evidence type="ECO:0000256" key="2">
    <source>
        <dbReference type="ARBA" id="ARBA00010088"/>
    </source>
</evidence>
<dbReference type="OrthoDB" id="408631at2759"/>
<dbReference type="GO" id="GO:0006508">
    <property type="term" value="P:proteolysis"/>
    <property type="evidence" value="ECO:0007669"/>
    <property type="project" value="InterPro"/>
</dbReference>
<dbReference type="PROSITE" id="PS00122">
    <property type="entry name" value="CARBOXYLESTERASE_B_1"/>
    <property type="match status" value="1"/>
</dbReference>
<dbReference type="Gene3D" id="3.40.50.1820">
    <property type="entry name" value="alpha/beta hydrolase"/>
    <property type="match status" value="2"/>
</dbReference>
<dbReference type="FunFam" id="3.40.50.1820:FF:000299">
    <property type="entry name" value="Carboxylic ester hydrolase"/>
    <property type="match status" value="1"/>
</dbReference>
<feature type="domain" description="Carboxylesterase type B" evidence="5">
    <location>
        <begin position="37"/>
        <end position="436"/>
    </location>
</feature>
<dbReference type="PANTHER" id="PTHR11559">
    <property type="entry name" value="CARBOXYLESTERASE"/>
    <property type="match status" value="1"/>
</dbReference>
<keyword evidence="4" id="KW-0732">Signal</keyword>
<comment type="similarity">
    <text evidence="2">Belongs to the peptidase S33 family.</text>
</comment>
<feature type="domain" description="AB hydrolase-1" evidence="6">
    <location>
        <begin position="604"/>
        <end position="755"/>
    </location>
</feature>
<comment type="similarity">
    <text evidence="1">Belongs to the type-B carboxylesterase/lipase family.</text>
</comment>
<dbReference type="InterPro" id="IPR029058">
    <property type="entry name" value="AB_hydrolase_fold"/>
</dbReference>
<evidence type="ECO:0000259" key="5">
    <source>
        <dbReference type="Pfam" id="PF00135"/>
    </source>
</evidence>
<evidence type="ECO:0000256" key="1">
    <source>
        <dbReference type="ARBA" id="ARBA00005964"/>
    </source>
</evidence>
<keyword evidence="3" id="KW-0378">Hydrolase</keyword>